<dbReference type="CDD" id="cd17321">
    <property type="entry name" value="MFS_MMR_MDR_like"/>
    <property type="match status" value="1"/>
</dbReference>
<evidence type="ECO:0000256" key="4">
    <source>
        <dbReference type="ARBA" id="ARBA00022692"/>
    </source>
</evidence>
<feature type="transmembrane region" description="Helical" evidence="9">
    <location>
        <begin position="445"/>
        <end position="465"/>
    </location>
</feature>
<feature type="transmembrane region" description="Helical" evidence="9">
    <location>
        <begin position="394"/>
        <end position="414"/>
    </location>
</feature>
<dbReference type="Gene3D" id="1.20.1250.20">
    <property type="entry name" value="MFS general substrate transporter like domains"/>
    <property type="match status" value="1"/>
</dbReference>
<protein>
    <submittedName>
        <fullName evidence="11">MFS transporter</fullName>
    </submittedName>
</protein>
<evidence type="ECO:0000256" key="7">
    <source>
        <dbReference type="ARBA" id="ARBA00023251"/>
    </source>
</evidence>
<dbReference type="EMBL" id="JBEPCU010000316">
    <property type="protein sequence ID" value="MER6979080.1"/>
    <property type="molecule type" value="Genomic_DNA"/>
</dbReference>
<feature type="transmembrane region" description="Helical" evidence="9">
    <location>
        <begin position="204"/>
        <end position="226"/>
    </location>
</feature>
<sequence>MRTAATHDTGDAPAGPVADSSRQGGPSGGRTTAPRRQAQGFSGGPERSTLILAIICISYFMVILDNSIVFTGLPQIRLDMGFSETGLSWITNAYVLVFGGLLLLGARAGDLFGHRKVFLYSLVVFSLASLLVGAAQSAWWLIAARALQGVGAAVLAPSALSLLTRSFAEGKARNRAMAAYSAVAGLGAAFGLVVGGMVADLISWRAGFFLNVPIGIVMMVLAVRFLPETERRGGRFDVAGALLATLGSTALVLGIVDAADHGWTAPATLLPLAAGAVLLVLFVGVERRAAQPIVPLRLFASRERSGAYVTRMLYMGAMMGFFFFTAQFVQSVYGWTPLQAGLAFLPMTLVNFVFAVRVPRLLERFGRPQVLAAGVALTTVGMAWLSRLDLHTPYLTGVALPMVIIGAGQGLALAPMTSSGVDGVAPEDAGAGSGLVNTVHQIGSALALSILTAVAATVSTGHAAADIAARSGTALTGSAVLLALAVVAVLALIVPARASRKQRTM</sequence>
<evidence type="ECO:0000259" key="10">
    <source>
        <dbReference type="PROSITE" id="PS50850"/>
    </source>
</evidence>
<keyword evidence="4 9" id="KW-0812">Transmembrane</keyword>
<feature type="transmembrane region" description="Helical" evidence="9">
    <location>
        <begin position="86"/>
        <end position="105"/>
    </location>
</feature>
<keyword evidence="3" id="KW-1003">Cell membrane</keyword>
<evidence type="ECO:0000313" key="12">
    <source>
        <dbReference type="Proteomes" id="UP001458415"/>
    </source>
</evidence>
<feature type="transmembrane region" description="Helical" evidence="9">
    <location>
        <begin position="50"/>
        <end position="74"/>
    </location>
</feature>
<dbReference type="RefSeq" id="WP_086723719.1">
    <property type="nucleotide sequence ID" value="NZ_MUBM01000043.1"/>
</dbReference>
<organism evidence="11 12">
    <name type="scientific">Streptomyces carpinensis</name>
    <dbReference type="NCBI Taxonomy" id="66369"/>
    <lineage>
        <taxon>Bacteria</taxon>
        <taxon>Bacillati</taxon>
        <taxon>Actinomycetota</taxon>
        <taxon>Actinomycetes</taxon>
        <taxon>Kitasatosporales</taxon>
        <taxon>Streptomycetaceae</taxon>
        <taxon>Streptomyces</taxon>
    </lineage>
</organism>
<dbReference type="InterPro" id="IPR036259">
    <property type="entry name" value="MFS_trans_sf"/>
</dbReference>
<evidence type="ECO:0000256" key="6">
    <source>
        <dbReference type="ARBA" id="ARBA00023136"/>
    </source>
</evidence>
<dbReference type="PROSITE" id="PS50850">
    <property type="entry name" value="MFS"/>
    <property type="match status" value="1"/>
</dbReference>
<feature type="domain" description="Major facilitator superfamily (MFS) profile" evidence="10">
    <location>
        <begin position="51"/>
        <end position="503"/>
    </location>
</feature>
<dbReference type="Proteomes" id="UP001458415">
    <property type="component" value="Unassembled WGS sequence"/>
</dbReference>
<comment type="caution">
    <text evidence="11">The sequence shown here is derived from an EMBL/GenBank/DDBJ whole genome shotgun (WGS) entry which is preliminary data.</text>
</comment>
<dbReference type="SUPFAM" id="SSF103473">
    <property type="entry name" value="MFS general substrate transporter"/>
    <property type="match status" value="1"/>
</dbReference>
<name>A0ABV1W4G5_9ACTN</name>
<feature type="transmembrane region" description="Helical" evidence="9">
    <location>
        <begin position="238"/>
        <end position="256"/>
    </location>
</feature>
<evidence type="ECO:0000313" key="11">
    <source>
        <dbReference type="EMBL" id="MER6979080.1"/>
    </source>
</evidence>
<accession>A0ABV1W4G5</accession>
<evidence type="ECO:0000256" key="8">
    <source>
        <dbReference type="SAM" id="MobiDB-lite"/>
    </source>
</evidence>
<feature type="transmembrane region" description="Helical" evidence="9">
    <location>
        <begin position="146"/>
        <end position="164"/>
    </location>
</feature>
<feature type="transmembrane region" description="Helical" evidence="9">
    <location>
        <begin position="477"/>
        <end position="496"/>
    </location>
</feature>
<reference evidence="11 12" key="1">
    <citation type="submission" date="2024-06" db="EMBL/GenBank/DDBJ databases">
        <title>The Natural Products Discovery Center: Release of the First 8490 Sequenced Strains for Exploring Actinobacteria Biosynthetic Diversity.</title>
        <authorList>
            <person name="Kalkreuter E."/>
            <person name="Kautsar S.A."/>
            <person name="Yang D."/>
            <person name="Bader C.D."/>
            <person name="Teijaro C.N."/>
            <person name="Fluegel L."/>
            <person name="Davis C.M."/>
            <person name="Simpson J.R."/>
            <person name="Lauterbach L."/>
            <person name="Steele A.D."/>
            <person name="Gui C."/>
            <person name="Meng S."/>
            <person name="Li G."/>
            <person name="Viehrig K."/>
            <person name="Ye F."/>
            <person name="Su P."/>
            <person name="Kiefer A.F."/>
            <person name="Nichols A."/>
            <person name="Cepeda A.J."/>
            <person name="Yan W."/>
            <person name="Fan B."/>
            <person name="Jiang Y."/>
            <person name="Adhikari A."/>
            <person name="Zheng C.-J."/>
            <person name="Schuster L."/>
            <person name="Cowan T.M."/>
            <person name="Smanski M.J."/>
            <person name="Chevrette M.G."/>
            <person name="De Carvalho L.P.S."/>
            <person name="Shen B."/>
        </authorList>
    </citation>
    <scope>NUCLEOTIDE SEQUENCE [LARGE SCALE GENOMIC DNA]</scope>
    <source>
        <strain evidence="11 12">NPDC000634</strain>
    </source>
</reference>
<evidence type="ECO:0000256" key="2">
    <source>
        <dbReference type="ARBA" id="ARBA00022448"/>
    </source>
</evidence>
<feature type="transmembrane region" description="Helical" evidence="9">
    <location>
        <begin position="306"/>
        <end position="326"/>
    </location>
</feature>
<dbReference type="InterPro" id="IPR011701">
    <property type="entry name" value="MFS"/>
</dbReference>
<keyword evidence="5 9" id="KW-1133">Transmembrane helix</keyword>
<feature type="region of interest" description="Disordered" evidence="8">
    <location>
        <begin position="1"/>
        <end position="44"/>
    </location>
</feature>
<dbReference type="Pfam" id="PF07690">
    <property type="entry name" value="MFS_1"/>
    <property type="match status" value="1"/>
</dbReference>
<gene>
    <name evidence="11" type="ORF">ABT317_19315</name>
</gene>
<keyword evidence="6 9" id="KW-0472">Membrane</keyword>
<evidence type="ECO:0000256" key="3">
    <source>
        <dbReference type="ARBA" id="ARBA00022475"/>
    </source>
</evidence>
<evidence type="ECO:0000256" key="1">
    <source>
        <dbReference type="ARBA" id="ARBA00004651"/>
    </source>
</evidence>
<dbReference type="InterPro" id="IPR020846">
    <property type="entry name" value="MFS_dom"/>
</dbReference>
<keyword evidence="7" id="KW-0046">Antibiotic resistance</keyword>
<dbReference type="PANTHER" id="PTHR42718">
    <property type="entry name" value="MAJOR FACILITATOR SUPERFAMILY MULTIDRUG TRANSPORTER MFSC"/>
    <property type="match status" value="1"/>
</dbReference>
<feature type="transmembrane region" description="Helical" evidence="9">
    <location>
        <begin position="338"/>
        <end position="358"/>
    </location>
</feature>
<keyword evidence="2" id="KW-0813">Transport</keyword>
<evidence type="ECO:0000256" key="9">
    <source>
        <dbReference type="SAM" id="Phobius"/>
    </source>
</evidence>
<dbReference type="PANTHER" id="PTHR42718:SF46">
    <property type="entry name" value="BLR6921 PROTEIN"/>
    <property type="match status" value="1"/>
</dbReference>
<comment type="subcellular location">
    <subcellularLocation>
        <location evidence="1">Cell membrane</location>
        <topology evidence="1">Multi-pass membrane protein</topology>
    </subcellularLocation>
</comment>
<feature type="transmembrane region" description="Helical" evidence="9">
    <location>
        <begin position="176"/>
        <end position="198"/>
    </location>
</feature>
<feature type="transmembrane region" description="Helical" evidence="9">
    <location>
        <begin position="370"/>
        <end position="388"/>
    </location>
</feature>
<feature type="transmembrane region" description="Helical" evidence="9">
    <location>
        <begin position="117"/>
        <end position="140"/>
    </location>
</feature>
<proteinExistence type="predicted"/>
<feature type="transmembrane region" description="Helical" evidence="9">
    <location>
        <begin position="262"/>
        <end position="285"/>
    </location>
</feature>
<dbReference type="Gene3D" id="1.20.1720.10">
    <property type="entry name" value="Multidrug resistance protein D"/>
    <property type="match status" value="1"/>
</dbReference>
<keyword evidence="12" id="KW-1185">Reference proteome</keyword>
<evidence type="ECO:0000256" key="5">
    <source>
        <dbReference type="ARBA" id="ARBA00022989"/>
    </source>
</evidence>